<dbReference type="GO" id="GO:0005634">
    <property type="term" value="C:nucleus"/>
    <property type="evidence" value="ECO:0007669"/>
    <property type="project" value="TreeGrafter"/>
</dbReference>
<dbReference type="FunFam" id="3.30.200.20:FF:000042">
    <property type="entry name" value="Aurora kinase A"/>
    <property type="match status" value="1"/>
</dbReference>
<dbReference type="GO" id="GO:0004674">
    <property type="term" value="F:protein serine/threonine kinase activity"/>
    <property type="evidence" value="ECO:0007669"/>
    <property type="project" value="UniProtKB-KW"/>
</dbReference>
<evidence type="ECO:0000256" key="8">
    <source>
        <dbReference type="RuleBase" id="RU000304"/>
    </source>
</evidence>
<dbReference type="Gene3D" id="2.60.200.20">
    <property type="match status" value="1"/>
</dbReference>
<dbReference type="Gene3D" id="1.10.510.10">
    <property type="entry name" value="Transferase(Phosphotransferase) domain 1"/>
    <property type="match status" value="1"/>
</dbReference>
<feature type="binding site" evidence="7">
    <location>
        <position position="195"/>
    </location>
    <ligand>
        <name>ATP</name>
        <dbReference type="ChEBI" id="CHEBI:30616"/>
    </ligand>
</feature>
<dbReference type="GeneID" id="80877833"/>
<evidence type="ECO:0000256" key="4">
    <source>
        <dbReference type="ARBA" id="ARBA00022741"/>
    </source>
</evidence>
<reference evidence="12 13" key="1">
    <citation type="journal article" date="2023" name="G3 (Bethesda)">
        <title>A high-quality reference genome for the fission yeast Schizosaccharomyces osmophilus.</title>
        <authorList>
            <person name="Jia G.S."/>
            <person name="Zhang W.C."/>
            <person name="Liang Y."/>
            <person name="Liu X.H."/>
            <person name="Rhind N."/>
            <person name="Pidoux A."/>
            <person name="Brysch-Herzberg M."/>
            <person name="Du L.L."/>
        </authorList>
    </citation>
    <scope>NUCLEOTIDE SEQUENCE [LARGE SCALE GENOMIC DNA]</scope>
    <source>
        <strain evidence="12 13">CBS 15793</strain>
    </source>
</reference>
<comment type="similarity">
    <text evidence="1">Belongs to the protein kinase superfamily. CAMK Ser/Thr protein kinase family. CHEK2 subfamily.</text>
</comment>
<dbReference type="PANTHER" id="PTHR24345">
    <property type="entry name" value="SERINE/THREONINE-PROTEIN KINASE PLK"/>
    <property type="match status" value="1"/>
</dbReference>
<dbReference type="InterPro" id="IPR011009">
    <property type="entry name" value="Kinase-like_dom_sf"/>
</dbReference>
<evidence type="ECO:0000256" key="1">
    <source>
        <dbReference type="ARBA" id="ARBA00005575"/>
    </source>
</evidence>
<dbReference type="FunFam" id="1.10.510.10:FF:000571">
    <property type="entry name" value="Maternal embryonic leucine zipper kinase"/>
    <property type="match status" value="1"/>
</dbReference>
<dbReference type="RefSeq" id="XP_056039678.1">
    <property type="nucleotide sequence ID" value="XM_056183144.1"/>
</dbReference>
<dbReference type="Pfam" id="PF00498">
    <property type="entry name" value="FHA"/>
    <property type="match status" value="1"/>
</dbReference>
<dbReference type="InterPro" id="IPR000253">
    <property type="entry name" value="FHA_dom"/>
</dbReference>
<dbReference type="EMBL" id="CP115613">
    <property type="protein sequence ID" value="WBW75435.1"/>
    <property type="molecule type" value="Genomic_DNA"/>
</dbReference>
<dbReference type="PROSITE" id="PS00107">
    <property type="entry name" value="PROTEIN_KINASE_ATP"/>
    <property type="match status" value="1"/>
</dbReference>
<keyword evidence="6 7" id="KW-0067">ATP-binding</keyword>
<evidence type="ECO:0000256" key="6">
    <source>
        <dbReference type="ARBA" id="ARBA00022840"/>
    </source>
</evidence>
<dbReference type="PANTHER" id="PTHR24345:SF0">
    <property type="entry name" value="CELL CYCLE SERINE_THREONINE-PROTEIN KINASE CDC5_MSD2"/>
    <property type="match status" value="1"/>
</dbReference>
<keyword evidence="2 8" id="KW-0723">Serine/threonine-protein kinase</keyword>
<evidence type="ECO:0000256" key="5">
    <source>
        <dbReference type="ARBA" id="ARBA00022777"/>
    </source>
</evidence>
<evidence type="ECO:0000259" key="10">
    <source>
        <dbReference type="PROSITE" id="PS50006"/>
    </source>
</evidence>
<sequence length="461" mass="51810">MEDTEDATQATQVTVNEGEKSSELGTQSENVYLKLVMTRMGDGKTQVIPLSRDVHNGVWRFGRHRTCEVSIGGPRVSNFHFEIYQGHASEMESRDNVIFLHDHSSNGTYLNLERLPKNGRTILSHGDEIRVGLGVPKDEIRFLCQIPYNKSESMRKEVISSEENRYEVLRTLGTGTFAIVKLAVDLETGEYYAIKVINKKKILLTSSEKRATEMFQREIEIIKTLHHPGVVRCREVFETGEEIFIVMEYVEGGDLMDFLIANGSIDEQDSKPLLKEILETLIYLHESGIAHRDIKPENILITKDFHLKLSDFGLAKVLHGQGTFLETFCGTMGYLAPEILQSKTTPPVGGYGNKVDIWSLGCVLYVTLTATIPFAAPSQEESIKLISKADFPMSPLLENEVSSEGIDLITQMFQLDPQKRISGREALDHPWFKTGSSIQVLESPPLSECEHNPTEQIHSPL</sequence>
<evidence type="ECO:0000313" key="12">
    <source>
        <dbReference type="EMBL" id="WBW75435.1"/>
    </source>
</evidence>
<organism evidence="12 13">
    <name type="scientific">Schizosaccharomyces osmophilus</name>
    <dbReference type="NCBI Taxonomy" id="2545709"/>
    <lineage>
        <taxon>Eukaryota</taxon>
        <taxon>Fungi</taxon>
        <taxon>Dikarya</taxon>
        <taxon>Ascomycota</taxon>
        <taxon>Taphrinomycotina</taxon>
        <taxon>Schizosaccharomycetes</taxon>
        <taxon>Schizosaccharomycetales</taxon>
        <taxon>Schizosaccharomycetaceae</taxon>
        <taxon>Schizosaccharomyces</taxon>
    </lineage>
</organism>
<gene>
    <name evidence="12" type="primary">cds1</name>
    <name evidence="12" type="ORF">SOMG_04357</name>
</gene>
<dbReference type="InterPro" id="IPR008984">
    <property type="entry name" value="SMAD_FHA_dom_sf"/>
</dbReference>
<dbReference type="InterPro" id="IPR000719">
    <property type="entry name" value="Prot_kinase_dom"/>
</dbReference>
<evidence type="ECO:0000256" key="7">
    <source>
        <dbReference type="PROSITE-ProRule" id="PRU10141"/>
    </source>
</evidence>
<keyword evidence="4 7" id="KW-0547">Nucleotide-binding</keyword>
<evidence type="ECO:0000313" key="13">
    <source>
        <dbReference type="Proteomes" id="UP001212411"/>
    </source>
</evidence>
<evidence type="ECO:0000256" key="3">
    <source>
        <dbReference type="ARBA" id="ARBA00022679"/>
    </source>
</evidence>
<dbReference type="PROSITE" id="PS50006">
    <property type="entry name" value="FHA_DOMAIN"/>
    <property type="match status" value="1"/>
</dbReference>
<evidence type="ECO:0000256" key="9">
    <source>
        <dbReference type="SAM" id="MobiDB-lite"/>
    </source>
</evidence>
<dbReference type="InterPro" id="IPR017441">
    <property type="entry name" value="Protein_kinase_ATP_BS"/>
</dbReference>
<feature type="domain" description="Protein kinase" evidence="11">
    <location>
        <begin position="166"/>
        <end position="432"/>
    </location>
</feature>
<keyword evidence="13" id="KW-1185">Reference proteome</keyword>
<dbReference type="Pfam" id="PF00069">
    <property type="entry name" value="Pkinase"/>
    <property type="match status" value="1"/>
</dbReference>
<feature type="region of interest" description="Disordered" evidence="9">
    <location>
        <begin position="1"/>
        <end position="24"/>
    </location>
</feature>
<dbReference type="AlphaFoldDB" id="A0AAE9WFV7"/>
<dbReference type="SUPFAM" id="SSF49879">
    <property type="entry name" value="SMAD/FHA domain"/>
    <property type="match status" value="1"/>
</dbReference>
<accession>A0AAE9WFV7</accession>
<keyword evidence="5 12" id="KW-0418">Kinase</keyword>
<dbReference type="InterPro" id="IPR008271">
    <property type="entry name" value="Ser/Thr_kinase_AS"/>
</dbReference>
<dbReference type="SMART" id="SM00220">
    <property type="entry name" value="S_TKc"/>
    <property type="match status" value="1"/>
</dbReference>
<dbReference type="SMART" id="SM00240">
    <property type="entry name" value="FHA"/>
    <property type="match status" value="1"/>
</dbReference>
<dbReference type="CDD" id="cd22689">
    <property type="entry name" value="FHA_RAD53-like_rpt1"/>
    <property type="match status" value="1"/>
</dbReference>
<proteinExistence type="inferred from homology"/>
<keyword evidence="3" id="KW-0808">Transferase</keyword>
<evidence type="ECO:0000256" key="2">
    <source>
        <dbReference type="ARBA" id="ARBA00022527"/>
    </source>
</evidence>
<dbReference type="Proteomes" id="UP001212411">
    <property type="component" value="Chromosome 3"/>
</dbReference>
<dbReference type="PROSITE" id="PS50011">
    <property type="entry name" value="PROTEIN_KINASE_DOM"/>
    <property type="match status" value="1"/>
</dbReference>
<dbReference type="GO" id="GO:0005524">
    <property type="term" value="F:ATP binding"/>
    <property type="evidence" value="ECO:0007669"/>
    <property type="project" value="UniProtKB-UniRule"/>
</dbReference>
<dbReference type="PROSITE" id="PS00108">
    <property type="entry name" value="PROTEIN_KINASE_ST"/>
    <property type="match status" value="1"/>
</dbReference>
<protein>
    <submittedName>
        <fullName evidence="12">DNA replication checkpoint kinase Cds1</fullName>
    </submittedName>
</protein>
<feature type="domain" description="FHA" evidence="10">
    <location>
        <begin position="59"/>
        <end position="115"/>
    </location>
</feature>
<evidence type="ECO:0000259" key="11">
    <source>
        <dbReference type="PROSITE" id="PS50011"/>
    </source>
</evidence>
<name>A0AAE9WFV7_9SCHI</name>
<dbReference type="SUPFAM" id="SSF56112">
    <property type="entry name" value="Protein kinase-like (PK-like)"/>
    <property type="match status" value="1"/>
</dbReference>
<dbReference type="KEGG" id="som:SOMG_04357"/>